<dbReference type="Proteomes" id="UP000789920">
    <property type="component" value="Unassembled WGS sequence"/>
</dbReference>
<organism evidence="1 2">
    <name type="scientific">Racocetra persica</name>
    <dbReference type="NCBI Taxonomy" id="160502"/>
    <lineage>
        <taxon>Eukaryota</taxon>
        <taxon>Fungi</taxon>
        <taxon>Fungi incertae sedis</taxon>
        <taxon>Mucoromycota</taxon>
        <taxon>Glomeromycotina</taxon>
        <taxon>Glomeromycetes</taxon>
        <taxon>Diversisporales</taxon>
        <taxon>Gigasporaceae</taxon>
        <taxon>Racocetra</taxon>
    </lineage>
</organism>
<dbReference type="EMBL" id="CAJVQC010058180">
    <property type="protein sequence ID" value="CAG8798409.1"/>
    <property type="molecule type" value="Genomic_DNA"/>
</dbReference>
<keyword evidence="2" id="KW-1185">Reference proteome</keyword>
<feature type="non-terminal residue" evidence="1">
    <location>
        <position position="1"/>
    </location>
</feature>
<evidence type="ECO:0000313" key="2">
    <source>
        <dbReference type="Proteomes" id="UP000789920"/>
    </source>
</evidence>
<protein>
    <submittedName>
        <fullName evidence="1">27200_t:CDS:1</fullName>
    </submittedName>
</protein>
<sequence>LIMWWANDLMSLGYKRPLEKDDLYVLNDARLAKIVTDKFEAEWKKETRKIAMGQNPSLLKALYRVLWAKFYLAAVCRLFTDTFRVTSPLILKLILNFVTDAYFANFDNGVQPPAYIGYLLSVVLLLMQLCDSLSANFYYCCAMEIGFLSRTILITTIHRKVLVLSGKARNLFSNGKIINLMSTDTSRIDYACAYFNIIWTAPIQCCMALGLLIFNIGPSALAGFALLVLLGPMQGMVMSLLARTRARIASVADERIKLTREILLGIRVIKYYAWEDSFIGALNKLRNKEISLVRFLLIIRNSITSVSMIVPVFASILSFITFSLTGGKLDPGVVFSSLALFNVLRTPLIYMPVAIASATDAYVAINRINEFLQADELSVLPEINPDEQYAIKVTDGEFIWESAPPEEINDKSKKIKKKEKTSKNHKKNDKNGNDSSTILSNENGSTSIDGTFDTSTALTPTDLTKNLENSQQFSIKSQLRNINVTIPRGTLVAIIGSVGSSKSSLLSALVGEMKKIKGEVLFGGNFGYCPQTAWIQNATPIY</sequence>
<accession>A0ACA9RLA9</accession>
<name>A0ACA9RLA9_9GLOM</name>
<evidence type="ECO:0000313" key="1">
    <source>
        <dbReference type="EMBL" id="CAG8798409.1"/>
    </source>
</evidence>
<gene>
    <name evidence="1" type="ORF">RPERSI_LOCUS20520</name>
</gene>
<reference evidence="1" key="1">
    <citation type="submission" date="2021-06" db="EMBL/GenBank/DDBJ databases">
        <authorList>
            <person name="Kallberg Y."/>
            <person name="Tangrot J."/>
            <person name="Rosling A."/>
        </authorList>
    </citation>
    <scope>NUCLEOTIDE SEQUENCE</scope>
    <source>
        <strain evidence="1">MA461A</strain>
    </source>
</reference>
<comment type="caution">
    <text evidence="1">The sequence shown here is derived from an EMBL/GenBank/DDBJ whole genome shotgun (WGS) entry which is preliminary data.</text>
</comment>
<proteinExistence type="predicted"/>